<protein>
    <submittedName>
        <fullName evidence="3">Glucose 1-dehydrogenase</fullName>
        <ecNumber evidence="3">1.1.1.47</ecNumber>
    </submittedName>
</protein>
<gene>
    <name evidence="3" type="ORF">GLV81_05025</name>
</gene>
<evidence type="ECO:0000313" key="3">
    <source>
        <dbReference type="EMBL" id="QGW27544.1"/>
    </source>
</evidence>
<reference evidence="3 4" key="1">
    <citation type="submission" date="2019-11" db="EMBL/GenBank/DDBJ databases">
        <authorList>
            <person name="Im W.T."/>
        </authorList>
    </citation>
    <scope>NUCLEOTIDE SEQUENCE [LARGE SCALE GENOMIC DNA]</scope>
    <source>
        <strain evidence="3 4">SB-02</strain>
    </source>
</reference>
<name>A0A6I6G680_9BACT</name>
<dbReference type="SUPFAM" id="SSF51735">
    <property type="entry name" value="NAD(P)-binding Rossmann-fold domains"/>
    <property type="match status" value="1"/>
</dbReference>
<dbReference type="NCBIfam" id="NF005559">
    <property type="entry name" value="PRK07231.1"/>
    <property type="match status" value="1"/>
</dbReference>
<dbReference type="Proteomes" id="UP000426027">
    <property type="component" value="Chromosome"/>
</dbReference>
<organism evidence="3 4">
    <name type="scientific">Phnomibacter ginsenosidimutans</name>
    <dbReference type="NCBI Taxonomy" id="2676868"/>
    <lineage>
        <taxon>Bacteria</taxon>
        <taxon>Pseudomonadati</taxon>
        <taxon>Bacteroidota</taxon>
        <taxon>Chitinophagia</taxon>
        <taxon>Chitinophagales</taxon>
        <taxon>Chitinophagaceae</taxon>
        <taxon>Phnomibacter</taxon>
    </lineage>
</organism>
<keyword evidence="4" id="KW-1185">Reference proteome</keyword>
<dbReference type="GO" id="GO:0047936">
    <property type="term" value="F:glucose 1-dehydrogenase [NAD(P)+] activity"/>
    <property type="evidence" value="ECO:0007669"/>
    <property type="project" value="UniProtKB-EC"/>
</dbReference>
<dbReference type="PANTHER" id="PTHR43639">
    <property type="entry name" value="OXIDOREDUCTASE, SHORT-CHAIN DEHYDROGENASE/REDUCTASE FAMILY (AFU_ORTHOLOGUE AFUA_5G02870)"/>
    <property type="match status" value="1"/>
</dbReference>
<proteinExistence type="inferred from homology"/>
<dbReference type="InterPro" id="IPR036291">
    <property type="entry name" value="NAD(P)-bd_dom_sf"/>
</dbReference>
<evidence type="ECO:0000313" key="4">
    <source>
        <dbReference type="Proteomes" id="UP000426027"/>
    </source>
</evidence>
<dbReference type="InterPro" id="IPR020904">
    <property type="entry name" value="Sc_DH/Rdtase_CS"/>
</dbReference>
<keyword evidence="2 3" id="KW-0560">Oxidoreductase</keyword>
<accession>A0A6I6G680</accession>
<dbReference type="PRINTS" id="PR00080">
    <property type="entry name" value="SDRFAMILY"/>
</dbReference>
<dbReference type="RefSeq" id="WP_157477404.1">
    <property type="nucleotide sequence ID" value="NZ_CP046566.1"/>
</dbReference>
<dbReference type="EC" id="1.1.1.47" evidence="3"/>
<dbReference type="PROSITE" id="PS00061">
    <property type="entry name" value="ADH_SHORT"/>
    <property type="match status" value="1"/>
</dbReference>
<dbReference type="CDD" id="cd05233">
    <property type="entry name" value="SDR_c"/>
    <property type="match status" value="1"/>
</dbReference>
<sequence length="246" mass="25421">MAQQVALVTGGGAGLGLAIASALVAAGTTTIICGRNEEKLAAAQQSLGPLCHTRVLDVTQLAAIPAFVAEIIETFGQLDVLVNNAGINYKKPFTEVTDEEFQMVMSTNLNAVFAMSREAAKAMLQQGSGCIINISSMAAQYGIPKVIAYSASKTAIEGMTRAMAVELSPLGIRVNCIAPGFIYSDMTAAALNSDPERKAKVFGRTPMGKMGQPQDIGSAVAFLASPAASYITGVVLPVDGGNSIGF</sequence>
<dbReference type="KEGG" id="fls:GLV81_05025"/>
<dbReference type="Pfam" id="PF13561">
    <property type="entry name" value="adh_short_C2"/>
    <property type="match status" value="1"/>
</dbReference>
<dbReference type="InterPro" id="IPR002347">
    <property type="entry name" value="SDR_fam"/>
</dbReference>
<dbReference type="EMBL" id="CP046566">
    <property type="protein sequence ID" value="QGW27544.1"/>
    <property type="molecule type" value="Genomic_DNA"/>
</dbReference>
<dbReference type="PRINTS" id="PR00081">
    <property type="entry name" value="GDHRDH"/>
</dbReference>
<comment type="similarity">
    <text evidence="1">Belongs to the short-chain dehydrogenases/reductases (SDR) family.</text>
</comment>
<dbReference type="FunFam" id="3.40.50.720:FF:000084">
    <property type="entry name" value="Short-chain dehydrogenase reductase"/>
    <property type="match status" value="1"/>
</dbReference>
<dbReference type="NCBIfam" id="NF009466">
    <property type="entry name" value="PRK12826.1-2"/>
    <property type="match status" value="1"/>
</dbReference>
<evidence type="ECO:0000256" key="2">
    <source>
        <dbReference type="ARBA" id="ARBA00023002"/>
    </source>
</evidence>
<dbReference type="AlphaFoldDB" id="A0A6I6G680"/>
<dbReference type="Gene3D" id="3.40.50.720">
    <property type="entry name" value="NAD(P)-binding Rossmann-like Domain"/>
    <property type="match status" value="1"/>
</dbReference>
<dbReference type="PANTHER" id="PTHR43639:SF1">
    <property type="entry name" value="SHORT-CHAIN DEHYDROGENASE_REDUCTASE FAMILY PROTEIN"/>
    <property type="match status" value="1"/>
</dbReference>
<evidence type="ECO:0000256" key="1">
    <source>
        <dbReference type="ARBA" id="ARBA00006484"/>
    </source>
</evidence>